<dbReference type="InterPro" id="IPR035959">
    <property type="entry name" value="RutC-like_sf"/>
</dbReference>
<dbReference type="GO" id="GO:0019239">
    <property type="term" value="F:deaminase activity"/>
    <property type="evidence" value="ECO:0007669"/>
    <property type="project" value="TreeGrafter"/>
</dbReference>
<proteinExistence type="predicted"/>
<name>A0A9Q8QT20_9HYPO</name>
<keyword evidence="3" id="KW-1185">Reference proteome</keyword>
<dbReference type="Gene3D" id="3.30.1330.40">
    <property type="entry name" value="RutC-like"/>
    <property type="match status" value="1"/>
</dbReference>
<keyword evidence="1" id="KW-1133">Transmembrane helix</keyword>
<dbReference type="GO" id="GO:0005829">
    <property type="term" value="C:cytosol"/>
    <property type="evidence" value="ECO:0007669"/>
    <property type="project" value="TreeGrafter"/>
</dbReference>
<dbReference type="GO" id="GO:0005739">
    <property type="term" value="C:mitochondrion"/>
    <property type="evidence" value="ECO:0007669"/>
    <property type="project" value="TreeGrafter"/>
</dbReference>
<evidence type="ECO:0000256" key="1">
    <source>
        <dbReference type="SAM" id="Phobius"/>
    </source>
</evidence>
<keyword evidence="1" id="KW-0812">Transmembrane</keyword>
<dbReference type="InterPro" id="IPR006175">
    <property type="entry name" value="YjgF/YER057c/UK114"/>
</dbReference>
<dbReference type="PANTHER" id="PTHR11803">
    <property type="entry name" value="2-IMINOBUTANOATE/2-IMINOPROPANOATE DEAMINASE RIDA"/>
    <property type="match status" value="1"/>
</dbReference>
<dbReference type="Pfam" id="PF01042">
    <property type="entry name" value="Ribonuc_L-PSP"/>
    <property type="match status" value="1"/>
</dbReference>
<dbReference type="SUPFAM" id="SSF55298">
    <property type="entry name" value="YjgF-like"/>
    <property type="match status" value="1"/>
</dbReference>
<dbReference type="GeneID" id="72072002"/>
<dbReference type="AlphaFoldDB" id="A0A9Q8QT20"/>
<gene>
    <name evidence="2" type="ORF">JDV02_010057</name>
</gene>
<dbReference type="KEGG" id="ptkz:JDV02_010057"/>
<accession>A0A9Q8QT20</accession>
<keyword evidence="1" id="KW-0472">Membrane</keyword>
<sequence length="108" mass="11641">MTPNRVGVFTDRAPTLRPGVYTPAIVANGLVFTSGVLGADPVTKQMVKGTVIDRFHQIMRNLGAVLTEAGSSLNDVVGVDVFLTNIADADDLTPVYMEYWGDLMPTRT</sequence>
<dbReference type="OrthoDB" id="309640at2759"/>
<feature type="transmembrane region" description="Helical" evidence="1">
    <location>
        <begin position="20"/>
        <end position="39"/>
    </location>
</feature>
<organism evidence="2 3">
    <name type="scientific">Purpureocillium takamizusanense</name>
    <dbReference type="NCBI Taxonomy" id="2060973"/>
    <lineage>
        <taxon>Eukaryota</taxon>
        <taxon>Fungi</taxon>
        <taxon>Dikarya</taxon>
        <taxon>Ascomycota</taxon>
        <taxon>Pezizomycotina</taxon>
        <taxon>Sordariomycetes</taxon>
        <taxon>Hypocreomycetidae</taxon>
        <taxon>Hypocreales</taxon>
        <taxon>Ophiocordycipitaceae</taxon>
        <taxon>Purpureocillium</taxon>
    </lineage>
</organism>
<dbReference type="CDD" id="cd00448">
    <property type="entry name" value="YjgF_YER057c_UK114_family"/>
    <property type="match status" value="1"/>
</dbReference>
<evidence type="ECO:0000313" key="3">
    <source>
        <dbReference type="Proteomes" id="UP000829364"/>
    </source>
</evidence>
<evidence type="ECO:0000313" key="2">
    <source>
        <dbReference type="EMBL" id="UNI24301.1"/>
    </source>
</evidence>
<reference evidence="2" key="1">
    <citation type="submission" date="2021-11" db="EMBL/GenBank/DDBJ databases">
        <title>Purpureocillium_takamizusanense_genome.</title>
        <authorList>
            <person name="Nguyen N.-H."/>
        </authorList>
    </citation>
    <scope>NUCLEOTIDE SEQUENCE</scope>
    <source>
        <strain evidence="2">PT3</strain>
    </source>
</reference>
<dbReference type="PANTHER" id="PTHR11803:SF42">
    <property type="entry name" value="MMF1"/>
    <property type="match status" value="1"/>
</dbReference>
<dbReference type="Proteomes" id="UP000829364">
    <property type="component" value="Chromosome 11"/>
</dbReference>
<dbReference type="RefSeq" id="XP_047847782.1">
    <property type="nucleotide sequence ID" value="XM_047991770.1"/>
</dbReference>
<protein>
    <recommendedName>
        <fullName evidence="4">RidA family protein</fullName>
    </recommendedName>
</protein>
<evidence type="ECO:0008006" key="4">
    <source>
        <dbReference type="Google" id="ProtNLM"/>
    </source>
</evidence>
<dbReference type="EMBL" id="CP086364">
    <property type="protein sequence ID" value="UNI24301.1"/>
    <property type="molecule type" value="Genomic_DNA"/>
</dbReference>